<feature type="compositionally biased region" description="Acidic residues" evidence="1">
    <location>
        <begin position="127"/>
        <end position="136"/>
    </location>
</feature>
<dbReference type="Pfam" id="PF01471">
    <property type="entry name" value="PG_binding_1"/>
    <property type="match status" value="1"/>
</dbReference>
<dbReference type="SUPFAM" id="SSF47090">
    <property type="entry name" value="PGBD-like"/>
    <property type="match status" value="1"/>
</dbReference>
<accession>A0A2T5JWN1</accession>
<gene>
    <name evidence="4" type="ORF">C8J28_11654</name>
</gene>
<dbReference type="EMBL" id="QAOT01000016">
    <property type="protein sequence ID" value="PTR14583.1"/>
    <property type="molecule type" value="Genomic_DNA"/>
</dbReference>
<proteinExistence type="predicted"/>
<dbReference type="RefSeq" id="WP_108221698.1">
    <property type="nucleotide sequence ID" value="NZ_CP090021.1"/>
</dbReference>
<dbReference type="AlphaFoldDB" id="A0A2T5JWN1"/>
<dbReference type="Gene3D" id="1.10.101.10">
    <property type="entry name" value="PGBD-like superfamily/PGBD"/>
    <property type="match status" value="1"/>
</dbReference>
<protein>
    <submittedName>
        <fullName evidence="4">Putative peptidoglycan binding protein</fullName>
    </submittedName>
</protein>
<feature type="signal peptide" evidence="2">
    <location>
        <begin position="1"/>
        <end position="20"/>
    </location>
</feature>
<evidence type="ECO:0000313" key="5">
    <source>
        <dbReference type="Proteomes" id="UP000244060"/>
    </source>
</evidence>
<feature type="chain" id="PRO_5015452325" evidence="2">
    <location>
        <begin position="21"/>
        <end position="152"/>
    </location>
</feature>
<sequence>MTRIAALITLLLLPACQGPAMPEPPRLPDLAQGVRSERPPAGQGLCWSGDEGRWFQVPCPDALTPERVATLQRALEVRGLHRGAISGEMDRKTRAAIRRFQEPLGLDSDRLSIEAARYLGVVPVELDLPEPEEEEPLPSAGPTEAPGTPASA</sequence>
<feature type="domain" description="Peptidoglycan binding-like" evidence="3">
    <location>
        <begin position="66"/>
        <end position="108"/>
    </location>
</feature>
<comment type="caution">
    <text evidence="4">The sequence shown here is derived from an EMBL/GenBank/DDBJ whole genome shotgun (WGS) entry which is preliminary data.</text>
</comment>
<evidence type="ECO:0000256" key="1">
    <source>
        <dbReference type="SAM" id="MobiDB-lite"/>
    </source>
</evidence>
<dbReference type="InterPro" id="IPR002477">
    <property type="entry name" value="Peptidoglycan-bd-like"/>
</dbReference>
<organism evidence="4 5">
    <name type="scientific">Cereibacter azotoformans</name>
    <dbReference type="NCBI Taxonomy" id="43057"/>
    <lineage>
        <taxon>Bacteria</taxon>
        <taxon>Pseudomonadati</taxon>
        <taxon>Pseudomonadota</taxon>
        <taxon>Alphaproteobacteria</taxon>
        <taxon>Rhodobacterales</taxon>
        <taxon>Paracoccaceae</taxon>
        <taxon>Cereibacter</taxon>
    </lineage>
</organism>
<evidence type="ECO:0000313" key="4">
    <source>
        <dbReference type="EMBL" id="PTR14583.1"/>
    </source>
</evidence>
<dbReference type="InterPro" id="IPR036365">
    <property type="entry name" value="PGBD-like_sf"/>
</dbReference>
<name>A0A2T5JWN1_9RHOB</name>
<evidence type="ECO:0000256" key="2">
    <source>
        <dbReference type="SAM" id="SignalP"/>
    </source>
</evidence>
<dbReference type="InterPro" id="IPR036366">
    <property type="entry name" value="PGBDSf"/>
</dbReference>
<evidence type="ECO:0000259" key="3">
    <source>
        <dbReference type="Pfam" id="PF01471"/>
    </source>
</evidence>
<keyword evidence="2" id="KW-0732">Signal</keyword>
<reference evidence="4 5" key="1">
    <citation type="submission" date="2018-04" db="EMBL/GenBank/DDBJ databases">
        <title>Genomic Encyclopedia of Type Strains, Phase III (KMG-III): the genomes of soil and plant-associated and newly described type strains.</title>
        <authorList>
            <person name="Whitman W."/>
        </authorList>
    </citation>
    <scope>NUCLEOTIDE SEQUENCE [LARGE SCALE GENOMIC DNA]</scope>
    <source>
        <strain evidence="4 5">KA25</strain>
    </source>
</reference>
<feature type="region of interest" description="Disordered" evidence="1">
    <location>
        <begin position="127"/>
        <end position="152"/>
    </location>
</feature>
<dbReference type="Proteomes" id="UP000244060">
    <property type="component" value="Unassembled WGS sequence"/>
</dbReference>
<keyword evidence="5" id="KW-1185">Reference proteome</keyword>
<dbReference type="OrthoDB" id="7861420at2"/>